<dbReference type="Proteomes" id="UP001295423">
    <property type="component" value="Unassembled WGS sequence"/>
</dbReference>
<keyword evidence="5" id="KW-0539">Nucleus</keyword>
<evidence type="ECO:0000256" key="3">
    <source>
        <dbReference type="ARBA" id="ARBA00023015"/>
    </source>
</evidence>
<evidence type="ECO:0000259" key="8">
    <source>
        <dbReference type="Pfam" id="PF12842"/>
    </source>
</evidence>
<feature type="domain" description="CCR4-NOT transcription complex subunit 1-like NOT1 connector" evidence="12">
    <location>
        <begin position="1528"/>
        <end position="1686"/>
    </location>
</feature>
<evidence type="ECO:0000259" key="12">
    <source>
        <dbReference type="Pfam" id="PF25097"/>
    </source>
</evidence>
<dbReference type="Pfam" id="PF12842">
    <property type="entry name" value="DUF3819"/>
    <property type="match status" value="1"/>
</dbReference>
<keyword evidence="14" id="KW-1185">Reference proteome</keyword>
<feature type="compositionally biased region" description="Low complexity" evidence="6">
    <location>
        <begin position="1717"/>
        <end position="1726"/>
    </location>
</feature>
<keyword evidence="3" id="KW-0805">Transcription regulation</keyword>
<feature type="region of interest" description="Disordered" evidence="6">
    <location>
        <begin position="1"/>
        <end position="36"/>
    </location>
</feature>
<dbReference type="GO" id="GO:0030015">
    <property type="term" value="C:CCR4-NOT core complex"/>
    <property type="evidence" value="ECO:0007669"/>
    <property type="project" value="InterPro"/>
</dbReference>
<comment type="subcellular location">
    <subcellularLocation>
        <location evidence="1">Nucleus</location>
    </subcellularLocation>
</comment>
<feature type="domain" description="CCR4-Not complex component Not1 C-terminal" evidence="7">
    <location>
        <begin position="1914"/>
        <end position="2265"/>
    </location>
</feature>
<dbReference type="InterPro" id="IPR032194">
    <property type="entry name" value="CNOT1_HEAT"/>
</dbReference>
<name>A0AAD2PU67_9STRA</name>
<dbReference type="InterPro" id="IPR055454">
    <property type="entry name" value="CNOT1-like_NOT1_connector"/>
</dbReference>
<dbReference type="PANTHER" id="PTHR13162">
    <property type="entry name" value="CCR4-NOT TRANSCRIPTION COMPLEX"/>
    <property type="match status" value="1"/>
</dbReference>
<evidence type="ECO:0000256" key="4">
    <source>
        <dbReference type="ARBA" id="ARBA00023163"/>
    </source>
</evidence>
<protein>
    <recommendedName>
        <fullName evidence="15">CCR4-NOT transcription complex subunit 1</fullName>
    </recommendedName>
</protein>
<gene>
    <name evidence="13" type="ORF">CYCCA115_LOCUS11213</name>
</gene>
<dbReference type="Gene3D" id="1.25.40.180">
    <property type="match status" value="1"/>
</dbReference>
<dbReference type="Pfam" id="PF16415">
    <property type="entry name" value="CNOT1_CAF1_bind"/>
    <property type="match status" value="1"/>
</dbReference>
<dbReference type="InterPro" id="IPR038535">
    <property type="entry name" value="CNOT1_TTP_bind_sf"/>
</dbReference>
<dbReference type="FunFam" id="1.25.40.840:FF:000003">
    <property type="entry name" value="Transcription regulator"/>
    <property type="match status" value="1"/>
</dbReference>
<dbReference type="InterPro" id="IPR024557">
    <property type="entry name" value="CNOT1_dom_4"/>
</dbReference>
<dbReference type="GO" id="GO:0000932">
    <property type="term" value="C:P-body"/>
    <property type="evidence" value="ECO:0007669"/>
    <property type="project" value="TreeGrafter"/>
</dbReference>
<feature type="region of interest" description="Disordered" evidence="6">
    <location>
        <begin position="831"/>
        <end position="889"/>
    </location>
</feature>
<feature type="compositionally biased region" description="Polar residues" evidence="6">
    <location>
        <begin position="1"/>
        <end position="15"/>
    </location>
</feature>
<sequence>MSAGQRQIQQQNNSEIKLKTEASKLNQSADSASERISEGRARAGALLVHVYQRGPQGGISPAKVLFEWTRELVKTIQLDKSHSSSSKAAFNLLESIDFATSKGPVDWDEDLVNNVILILQTHTAFKKNNIDTSIVVRKLKTPEEEKKMDSNRQLDSIGAISPAIGSSVAPSNGPDSSSSIAKILHDIGPACTRNARTFRDTLTEITSGLTKLNEPAIARIIFFFSDKGRDADGSTLMGVSSGLLGSLIPGRGGEAGNDGWNIVSVAQVLEQDYASLDWSAVASCWDFPGFVINDAEQFRSLIELYRAGSKRTPPLTAFTSQWRNSDSQLSLIETMAVSQNAYVCPLNEAETEDAATASPGCTGMDPRCFASMDVLRRLLFLSDIPTLYRRVRDLFVKGLLSCPEVLLCSLVRLQLLVANTPAQSGRESWTNAGMQIKTEIMRELIPLFFRPNARHRVQNAPGALRRLYAISPITVTVACFEAWRSTASERPQVSLATLMHIINIARLLPSPADAVKSLLDGSKDAEFSIAIAFVMADNDYLQLKPWLVEKLTQKAAAGVFAAAILGYIAKTHGSAAHRTADGDGSPLVSLENIAMSLQILQALDASILAQPYPTAEGSPASGTSLGDNLKAVADACLTAHPTLRSMLPAQNSSSNGTNSRGASPSPGASDDVEEMATAYFQKIYTSEQSIGEVVEMLKRFKMSGNAKENEIFACMVHNLFDEYRFFSKYPEKELRITGILFGTLIQEQLVSSITLGIALRYVLEALRKPPSPVGTSSSSGKMFQFGMFALEQFKGRLHEWPQYCSHIVQIPHLKEGYADLVSEIESAMLESPNRAASQGSAPATSAATAGSSSLTKDQSTTASFASSQDGTQSLGEAGSSHSSTGSVDIPSSVLAVNSKPRIAEFGPRLGRAVTELGDDEHEHEGPTTSVLDRVQFLVNNLAPANVESKAKELKEMLEPEHFGWLGQYLVVKRISTQANFHSLYLSFLDQLGDYGKGLVEAIIESVYHNIGKLLRSPKITTSSSERSYLKNLGIWLGQITLARNRPILQIMLDCKELLLQGYETGKLIAVAPFLAKTLEGAKNSVIFRPPNPWLMGLLGVFRSVYNVDGLKMNIKFEVEVLCKNLGIRLEDIPLKTGELKKRVAPIKERNPDFNIKSVAKSQSSSSHSSSVGILGAADGKSIVGSNGDSKGSGDDQETVIPNLAAYVTVNPSLSQLLQQSSQGGSSALSSLTSALLKRSVPVAVDRAIREIIQPVVERSVTIACITTKEIVTKDFAMESDENKMRKAGQFMVANLAGSLALVTCREPLRSSVSTHLRQLLTSNAGGADKLNEQEQNVIEQCVQICATDNLELGCMLIEKAATEKAVRDVDEDLGQSLNARRKHREQTGQPFYDMSIFGNGSQRYPSALPEQLRPKPGGLRAEHFQLYDSFQRTVRQNPAPGVVGNSGGVAAGAVGPNLGSDSEGGTCQKSGSGTQLGIDALSVVAAKLDSAVTALLAAAGPRAPEVKLPMLPPDHQIRQLLAAVKQILPNLSPTGAMTRNLTAGEQEAALGFSQGIFKRLYELSLSEPLRLEALVALLENINVACPKLGKDIGTWATYAPTNSEGQRRLHRTVLLLLIRSRLLAVHDLDGFLAARADNGRNHIWVEFSLLFIRTAFMERISMPTDFPKLMDLMTRIAEGRSQASAQIMQTYRKPILRMLEETRGLGNGDIASTARPKQASQSQRKAAAVSLNESSSLSSESLAIMAGASKKVAETTQGFLRNDPASAKQQVTTLLDNWIRVYSEAAGNEKVNIQFLQYLQQSGIGKVEEQTERFLRLSVLLVVEAVTKSATSSEKGARVLNYTVMDVYCKLLVVLFKQPNLGNERNDSQRLNMLNKILGVIVRCMMFDAEAARNNSSRVWDQRPWYRLLLNLLIDINTPDPALEPIKLGVLSVFGAALHVCQPLALPGFAFSWFELISHRHFLPNLLLIEGKKGWNTAHQLLIDYFLFLEPHLSKGGEMTPPVKKLYEGTLRVLLVLLHDFSSFLAAYHLSLCNVIPESCVQLRNLVLSASPKGMLPPDPFTPNLKIDLLPEISQSPVVLSNVLGPIEGSRNHLDAYLKDSQRNRNFLSELPSILYKSGTKEVDPPKVNSLVLYIGMHALARLQSAQISMARISTPEMDVVQKLMELDDHGRYICLNAIANQLRYPSSHTHYFSCVMLYLFSESTNVAVKEQVTRVLLERLILHRPHPWGLLVTFIELIKNQAYGFWNYPFTRCATEIERVFESVGRSILPPGSTPQSQQTVGGDE</sequence>
<evidence type="ECO:0000256" key="1">
    <source>
        <dbReference type="ARBA" id="ARBA00004123"/>
    </source>
</evidence>
<dbReference type="Gene3D" id="1.25.40.800">
    <property type="match status" value="1"/>
</dbReference>
<evidence type="ECO:0008006" key="15">
    <source>
        <dbReference type="Google" id="ProtNLM"/>
    </source>
</evidence>
<comment type="caution">
    <text evidence="13">The sequence shown here is derived from an EMBL/GenBank/DDBJ whole genome shotgun (WGS) entry which is preliminary data.</text>
</comment>
<evidence type="ECO:0000259" key="11">
    <source>
        <dbReference type="Pfam" id="PF16418"/>
    </source>
</evidence>
<evidence type="ECO:0000256" key="5">
    <source>
        <dbReference type="ARBA" id="ARBA00023242"/>
    </source>
</evidence>
<dbReference type="GO" id="GO:0060090">
    <property type="term" value="F:molecular adaptor activity"/>
    <property type="evidence" value="ECO:0007669"/>
    <property type="project" value="TreeGrafter"/>
</dbReference>
<dbReference type="GO" id="GO:0017148">
    <property type="term" value="P:negative regulation of translation"/>
    <property type="evidence" value="ECO:0007669"/>
    <property type="project" value="InterPro"/>
</dbReference>
<feature type="compositionally biased region" description="Polar residues" evidence="6">
    <location>
        <begin position="854"/>
        <end position="886"/>
    </location>
</feature>
<feature type="region of interest" description="Disordered" evidence="6">
    <location>
        <begin position="1707"/>
        <end position="1726"/>
    </location>
</feature>
<proteinExistence type="predicted"/>
<reference evidence="13" key="1">
    <citation type="submission" date="2023-08" db="EMBL/GenBank/DDBJ databases">
        <authorList>
            <person name="Audoor S."/>
            <person name="Bilcke G."/>
        </authorList>
    </citation>
    <scope>NUCLEOTIDE SEQUENCE</scope>
</reference>
<evidence type="ECO:0000313" key="14">
    <source>
        <dbReference type="Proteomes" id="UP001295423"/>
    </source>
</evidence>
<feature type="compositionally biased region" description="Polar residues" evidence="6">
    <location>
        <begin position="648"/>
        <end position="662"/>
    </location>
</feature>
<dbReference type="Pfam" id="PF04054">
    <property type="entry name" value="Not1"/>
    <property type="match status" value="1"/>
</dbReference>
<dbReference type="Gene3D" id="1.25.40.840">
    <property type="entry name" value="CCR4-NOT transcription complex subunit 1 TTP binding domain"/>
    <property type="match status" value="1"/>
</dbReference>
<feature type="region of interest" description="Disordered" evidence="6">
    <location>
        <begin position="647"/>
        <end position="670"/>
    </location>
</feature>
<evidence type="ECO:0000259" key="7">
    <source>
        <dbReference type="Pfam" id="PF04054"/>
    </source>
</evidence>
<dbReference type="PANTHER" id="PTHR13162:SF8">
    <property type="entry name" value="CCR4-NOT TRANSCRIPTION COMPLEX SUBUNIT 1"/>
    <property type="match status" value="1"/>
</dbReference>
<organism evidence="13 14">
    <name type="scientific">Cylindrotheca closterium</name>
    <dbReference type="NCBI Taxonomy" id="2856"/>
    <lineage>
        <taxon>Eukaryota</taxon>
        <taxon>Sar</taxon>
        <taxon>Stramenopiles</taxon>
        <taxon>Ochrophyta</taxon>
        <taxon>Bacillariophyta</taxon>
        <taxon>Bacillariophyceae</taxon>
        <taxon>Bacillariophycidae</taxon>
        <taxon>Bacillariales</taxon>
        <taxon>Bacillariaceae</taxon>
        <taxon>Cylindrotheca</taxon>
    </lineage>
</organism>
<feature type="domain" description="CCR4-NOT transcription complex subunit 1 CAF1-binding" evidence="9">
    <location>
        <begin position="924"/>
        <end position="1135"/>
    </location>
</feature>
<keyword evidence="2" id="KW-0678">Repressor</keyword>
<dbReference type="InterPro" id="IPR032193">
    <property type="entry name" value="CNOT1_TTP_bind"/>
</dbReference>
<dbReference type="Pfam" id="PF16418">
    <property type="entry name" value="CNOT1_HEAT"/>
    <property type="match status" value="1"/>
</dbReference>
<accession>A0AAD2PU67</accession>
<dbReference type="GO" id="GO:0005634">
    <property type="term" value="C:nucleus"/>
    <property type="evidence" value="ECO:0007669"/>
    <property type="project" value="UniProtKB-SubCell"/>
</dbReference>
<evidence type="ECO:0000313" key="13">
    <source>
        <dbReference type="EMBL" id="CAJ1947584.1"/>
    </source>
</evidence>
<dbReference type="EMBL" id="CAKOGP040001733">
    <property type="protein sequence ID" value="CAJ1947584.1"/>
    <property type="molecule type" value="Genomic_DNA"/>
</dbReference>
<dbReference type="InterPro" id="IPR040398">
    <property type="entry name" value="Not1"/>
</dbReference>
<feature type="domain" description="CCR4-NOT transcription complex subunit 1" evidence="8">
    <location>
        <begin position="1236"/>
        <end position="1384"/>
    </location>
</feature>
<feature type="domain" description="CCR4-NOT transcription complex subunit 1 TTP binding" evidence="10">
    <location>
        <begin position="657"/>
        <end position="828"/>
    </location>
</feature>
<dbReference type="Pfam" id="PF25097">
    <property type="entry name" value="ARM_Cnot1"/>
    <property type="match status" value="1"/>
</dbReference>
<dbReference type="Gene3D" id="1.25.40.790">
    <property type="match status" value="1"/>
</dbReference>
<evidence type="ECO:0000256" key="2">
    <source>
        <dbReference type="ARBA" id="ARBA00022491"/>
    </source>
</evidence>
<dbReference type="InterPro" id="IPR032191">
    <property type="entry name" value="CNOT1_CAF1_bind"/>
</dbReference>
<evidence type="ECO:0000259" key="9">
    <source>
        <dbReference type="Pfam" id="PF16415"/>
    </source>
</evidence>
<evidence type="ECO:0000256" key="6">
    <source>
        <dbReference type="SAM" id="MobiDB-lite"/>
    </source>
</evidence>
<dbReference type="InterPro" id="IPR007196">
    <property type="entry name" value="CCR4-Not_Not1_C"/>
</dbReference>
<evidence type="ECO:0000259" key="10">
    <source>
        <dbReference type="Pfam" id="PF16417"/>
    </source>
</evidence>
<feature type="compositionally biased region" description="Low complexity" evidence="6">
    <location>
        <begin position="835"/>
        <end position="853"/>
    </location>
</feature>
<dbReference type="CDD" id="cd20710">
    <property type="entry name" value="NOT1_connector"/>
    <property type="match status" value="1"/>
</dbReference>
<dbReference type="Pfam" id="PF16417">
    <property type="entry name" value="CNOT1_TTP_bind"/>
    <property type="match status" value="1"/>
</dbReference>
<keyword evidence="4" id="KW-0804">Transcription</keyword>
<feature type="domain" description="CCR4-NOT transcription complex subunit 1 HEAT repeat" evidence="11">
    <location>
        <begin position="439"/>
        <end position="571"/>
    </location>
</feature>
<dbReference type="GO" id="GO:0000288">
    <property type="term" value="P:nuclear-transcribed mRNA catabolic process, deadenylation-dependent decay"/>
    <property type="evidence" value="ECO:0007669"/>
    <property type="project" value="TreeGrafter"/>
</dbReference>